<feature type="coiled-coil region" evidence="1">
    <location>
        <begin position="70"/>
        <end position="97"/>
    </location>
</feature>
<keyword evidence="4" id="KW-1185">Reference proteome</keyword>
<organism evidence="3 4">
    <name type="scientific">Ciona savignyi</name>
    <name type="common">Pacific transparent sea squirt</name>
    <dbReference type="NCBI Taxonomy" id="51511"/>
    <lineage>
        <taxon>Eukaryota</taxon>
        <taxon>Metazoa</taxon>
        <taxon>Chordata</taxon>
        <taxon>Tunicata</taxon>
        <taxon>Ascidiacea</taxon>
        <taxon>Phlebobranchia</taxon>
        <taxon>Cionidae</taxon>
        <taxon>Ciona</taxon>
    </lineage>
</organism>
<dbReference type="Proteomes" id="UP000007875">
    <property type="component" value="Unassembled WGS sequence"/>
</dbReference>
<reference evidence="4" key="1">
    <citation type="submission" date="2003-08" db="EMBL/GenBank/DDBJ databases">
        <authorList>
            <person name="Birren B."/>
            <person name="Nusbaum C."/>
            <person name="Abebe A."/>
            <person name="Abouelleil A."/>
            <person name="Adekoya E."/>
            <person name="Ait-zahra M."/>
            <person name="Allen N."/>
            <person name="Allen T."/>
            <person name="An P."/>
            <person name="Anderson M."/>
            <person name="Anderson S."/>
            <person name="Arachchi H."/>
            <person name="Armbruster J."/>
            <person name="Bachantsang P."/>
            <person name="Baldwin J."/>
            <person name="Barry A."/>
            <person name="Bayul T."/>
            <person name="Blitshsteyn B."/>
            <person name="Bloom T."/>
            <person name="Blye J."/>
            <person name="Boguslavskiy L."/>
            <person name="Borowsky M."/>
            <person name="Boukhgalter B."/>
            <person name="Brunache A."/>
            <person name="Butler J."/>
            <person name="Calixte N."/>
            <person name="Calvo S."/>
            <person name="Camarata J."/>
            <person name="Campo K."/>
            <person name="Chang J."/>
            <person name="Cheshatsang Y."/>
            <person name="Citroen M."/>
            <person name="Collymore A."/>
            <person name="Considine T."/>
            <person name="Cook A."/>
            <person name="Cooke P."/>
            <person name="Corum B."/>
            <person name="Cuomo C."/>
            <person name="David R."/>
            <person name="Dawoe T."/>
            <person name="Degray S."/>
            <person name="Dodge S."/>
            <person name="Dooley K."/>
            <person name="Dorje P."/>
            <person name="Dorjee K."/>
            <person name="Dorris L."/>
            <person name="Duffey N."/>
            <person name="Dupes A."/>
            <person name="Elkins T."/>
            <person name="Engels R."/>
            <person name="Erickson J."/>
            <person name="Farina A."/>
            <person name="Faro S."/>
            <person name="Ferreira P."/>
            <person name="Fischer H."/>
            <person name="Fitzgerald M."/>
            <person name="Foley K."/>
            <person name="Gage D."/>
            <person name="Galagan J."/>
            <person name="Gearin G."/>
            <person name="Gnerre S."/>
            <person name="Gnirke A."/>
            <person name="Goyette A."/>
            <person name="Graham J."/>
            <person name="Grandbois E."/>
            <person name="Gyaltsen K."/>
            <person name="Hafez N."/>
            <person name="Hagopian D."/>
            <person name="Hagos B."/>
            <person name="Hall J."/>
            <person name="Hatcher B."/>
            <person name="Heller A."/>
            <person name="Higgins H."/>
            <person name="Honan T."/>
            <person name="Horn A."/>
            <person name="Houde N."/>
            <person name="Hughes L."/>
            <person name="Hulme W."/>
            <person name="Husby E."/>
            <person name="Iliev I."/>
            <person name="Jaffe D."/>
            <person name="Jones C."/>
            <person name="Kamal M."/>
            <person name="Kamat A."/>
            <person name="Kamvysselis M."/>
            <person name="Karlsson E."/>
            <person name="Kells C."/>
            <person name="Kieu A."/>
            <person name="Kisner P."/>
            <person name="Kodira C."/>
            <person name="Kulbokas E."/>
            <person name="Labutti K."/>
            <person name="Lama D."/>
            <person name="Landers T."/>
            <person name="Leger J."/>
            <person name="Levine S."/>
            <person name="Lewis D."/>
            <person name="Lewis T."/>
            <person name="Lindblad-toh K."/>
            <person name="Liu X."/>
            <person name="Lokyitsang T."/>
            <person name="Lokyitsang Y."/>
            <person name="Lucien O."/>
            <person name="Lui A."/>
            <person name="Ma L.J."/>
            <person name="Mabbitt R."/>
            <person name="Macdonald J."/>
            <person name="Maclean C."/>
            <person name="Major J."/>
            <person name="Manning J."/>
            <person name="Marabella R."/>
            <person name="Maru K."/>
            <person name="Matthews C."/>
            <person name="Mauceli E."/>
            <person name="Mccarthy M."/>
            <person name="Mcdonough S."/>
            <person name="Mcghee T."/>
            <person name="Meldrim J."/>
            <person name="Meneus L."/>
            <person name="Mesirov J."/>
            <person name="Mihalev A."/>
            <person name="Mihova T."/>
            <person name="Mikkelsen T."/>
            <person name="Mlenga V."/>
            <person name="Moru K."/>
            <person name="Mozes J."/>
            <person name="Mulrain L."/>
            <person name="Munson G."/>
            <person name="Naylor J."/>
            <person name="Newes C."/>
            <person name="Nguyen C."/>
            <person name="Nguyen N."/>
            <person name="Nguyen T."/>
            <person name="Nicol R."/>
            <person name="Nielsen C."/>
            <person name="Nizzari M."/>
            <person name="Norbu C."/>
            <person name="Norbu N."/>
            <person name="O'donnell P."/>
            <person name="Okoawo O."/>
            <person name="O'leary S."/>
            <person name="Omotosho B."/>
            <person name="O'neill K."/>
            <person name="Osman S."/>
            <person name="Parker S."/>
            <person name="Perrin D."/>
            <person name="Phunkhang P."/>
            <person name="Piqani B."/>
            <person name="Purcell S."/>
            <person name="Rachupka T."/>
            <person name="Ramasamy U."/>
            <person name="Rameau R."/>
            <person name="Ray V."/>
            <person name="Raymond C."/>
            <person name="Retta R."/>
            <person name="Richardson S."/>
            <person name="Rise C."/>
            <person name="Rodriguez J."/>
            <person name="Rogers J."/>
            <person name="Rogov P."/>
            <person name="Rutman M."/>
            <person name="Schupbach R."/>
            <person name="Seaman C."/>
            <person name="Settipalli S."/>
            <person name="Sharpe T."/>
            <person name="Sheridan J."/>
            <person name="Sherpa N."/>
            <person name="Shi J."/>
            <person name="Smirnov S."/>
            <person name="Smith C."/>
            <person name="Sougnez C."/>
            <person name="Spencer B."/>
            <person name="Stalker J."/>
            <person name="Stange-thomann N."/>
            <person name="Stavropoulos S."/>
            <person name="Stetson K."/>
            <person name="Stone C."/>
            <person name="Stone S."/>
            <person name="Stubbs M."/>
            <person name="Talamas J."/>
            <person name="Tchuinga P."/>
            <person name="Tenzing P."/>
            <person name="Tesfaye S."/>
            <person name="Theodore J."/>
            <person name="Thoulutsang Y."/>
            <person name="Topham K."/>
            <person name="Towey S."/>
            <person name="Tsamla T."/>
            <person name="Tsomo N."/>
            <person name="Vallee D."/>
            <person name="Vassiliev H."/>
            <person name="Venkataraman V."/>
            <person name="Vinson J."/>
            <person name="Vo A."/>
            <person name="Wade C."/>
            <person name="Wang S."/>
            <person name="Wangchuk T."/>
            <person name="Wangdi T."/>
            <person name="Whittaker C."/>
            <person name="Wilkinson J."/>
            <person name="Wu Y."/>
            <person name="Wyman D."/>
            <person name="Yadav S."/>
            <person name="Yang S."/>
            <person name="Yang X."/>
            <person name="Yeager S."/>
            <person name="Yee E."/>
            <person name="Young G."/>
            <person name="Zainoun J."/>
            <person name="Zembeck L."/>
            <person name="Zimmer A."/>
            <person name="Zody M."/>
            <person name="Lander E."/>
        </authorList>
    </citation>
    <scope>NUCLEOTIDE SEQUENCE [LARGE SCALE GENOMIC DNA]</scope>
</reference>
<name>H2YNB7_CIOSA</name>
<dbReference type="HOGENOM" id="CLU_1059738_0_0_1"/>
<reference evidence="3" key="2">
    <citation type="submission" date="2025-08" db="UniProtKB">
        <authorList>
            <consortium name="Ensembl"/>
        </authorList>
    </citation>
    <scope>IDENTIFICATION</scope>
</reference>
<feature type="compositionally biased region" description="Low complexity" evidence="2">
    <location>
        <begin position="230"/>
        <end position="242"/>
    </location>
</feature>
<evidence type="ECO:0000313" key="4">
    <source>
        <dbReference type="Proteomes" id="UP000007875"/>
    </source>
</evidence>
<feature type="region of interest" description="Disordered" evidence="2">
    <location>
        <begin position="225"/>
        <end position="263"/>
    </location>
</feature>
<evidence type="ECO:0000256" key="2">
    <source>
        <dbReference type="SAM" id="MobiDB-lite"/>
    </source>
</evidence>
<accession>H2YNB7</accession>
<evidence type="ECO:0000313" key="3">
    <source>
        <dbReference type="Ensembl" id="ENSCSAVP00000006824.1"/>
    </source>
</evidence>
<dbReference type="FunCoup" id="H2YNB7">
    <property type="interactions" value="3"/>
</dbReference>
<dbReference type="AlphaFoldDB" id="H2YNB7"/>
<dbReference type="Ensembl" id="ENSCSAVT00000006911.1">
    <property type="protein sequence ID" value="ENSCSAVP00000006824.1"/>
    <property type="gene ID" value="ENSCSAVG00000004070.1"/>
</dbReference>
<dbReference type="InParanoid" id="H2YNB7"/>
<proteinExistence type="predicted"/>
<keyword evidence="1" id="KW-0175">Coiled coil</keyword>
<reference evidence="3" key="3">
    <citation type="submission" date="2025-09" db="UniProtKB">
        <authorList>
            <consortium name="Ensembl"/>
        </authorList>
    </citation>
    <scope>IDENTIFICATION</scope>
</reference>
<protein>
    <submittedName>
        <fullName evidence="3">Uncharacterized protein</fullName>
    </submittedName>
</protein>
<evidence type="ECO:0000256" key="1">
    <source>
        <dbReference type="SAM" id="Coils"/>
    </source>
</evidence>
<sequence length="263" mass="30686">MSDWNNLLRTWTAWRRYTLEQIVQRDTNQHQVYMQQLRLKETRAQKGHRSKLLHKTFVAWKKYVKMEQYNQEILKQQERTKAKMQALLDNVAAAAKEQEVVLTSLDGDEGLISEVSTSKVDHPVRMKTPSKGAQITKSRKPIHAWQVNRNHVKDLTVDEIRNIGDANHVKTKQPVTHNHRFKFQKKVIDEQSSLINKQKQLIEELTLQQREVNVALEQKVQERLTNVDRSNGSSTSSQLSQNRPRNLALLKRPKSVVAMEERA</sequence>